<dbReference type="PANTHER" id="PTHR33180">
    <property type="entry name" value="PHOTOSYSTEM II CP43 REACTION CENTER PROTEIN"/>
    <property type="match status" value="1"/>
</dbReference>
<organism evidence="2 3">
    <name type="scientific">Solanum tuberosum</name>
    <name type="common">Potato</name>
    <dbReference type="NCBI Taxonomy" id="4113"/>
    <lineage>
        <taxon>Eukaryota</taxon>
        <taxon>Viridiplantae</taxon>
        <taxon>Streptophyta</taxon>
        <taxon>Embryophyta</taxon>
        <taxon>Tracheophyta</taxon>
        <taxon>Spermatophyta</taxon>
        <taxon>Magnoliopsida</taxon>
        <taxon>eudicotyledons</taxon>
        <taxon>Gunneridae</taxon>
        <taxon>Pentapetalae</taxon>
        <taxon>asterids</taxon>
        <taxon>lamiids</taxon>
        <taxon>Solanales</taxon>
        <taxon>Solanaceae</taxon>
        <taxon>Solanoideae</taxon>
        <taxon>Solaneae</taxon>
        <taxon>Solanum</taxon>
    </lineage>
</organism>
<dbReference type="AlphaFoldDB" id="M1DVA8"/>
<dbReference type="PaxDb" id="4113-PGSC0003DMT400094976"/>
<dbReference type="PANTHER" id="PTHR33180:SF31">
    <property type="entry name" value="POLYPROTEIN PROTEIN"/>
    <property type="match status" value="1"/>
</dbReference>
<dbReference type="HOGENOM" id="CLU_029307_12_2_1"/>
<evidence type="ECO:0000256" key="1">
    <source>
        <dbReference type="SAM" id="MobiDB-lite"/>
    </source>
</evidence>
<feature type="compositionally biased region" description="Polar residues" evidence="1">
    <location>
        <begin position="178"/>
        <end position="203"/>
    </location>
</feature>
<proteinExistence type="predicted"/>
<dbReference type="EnsemblPlants" id="PGSC0003DMT400094976">
    <property type="protein sequence ID" value="PGSC0003DMT400094976"/>
    <property type="gene ID" value="PGSC0003DMG400044547"/>
</dbReference>
<name>M1DVA8_SOLTU</name>
<evidence type="ECO:0000313" key="3">
    <source>
        <dbReference type="Proteomes" id="UP000011115"/>
    </source>
</evidence>
<protein>
    <recommendedName>
        <fullName evidence="4">Polyprotein protein</fullName>
    </recommendedName>
</protein>
<dbReference type="Gramene" id="PGSC0003DMT400094976">
    <property type="protein sequence ID" value="PGSC0003DMT400094976"/>
    <property type="gene ID" value="PGSC0003DMG400044547"/>
</dbReference>
<evidence type="ECO:0000313" key="2">
    <source>
        <dbReference type="EnsemblPlants" id="PGSC0003DMT400094976"/>
    </source>
</evidence>
<accession>M1DVA8</accession>
<reference evidence="2" key="2">
    <citation type="submission" date="2015-06" db="UniProtKB">
        <authorList>
            <consortium name="EnsemblPlants"/>
        </authorList>
    </citation>
    <scope>IDENTIFICATION</scope>
    <source>
        <strain evidence="2">DM1-3 516 R44</strain>
    </source>
</reference>
<dbReference type="Proteomes" id="UP000011115">
    <property type="component" value="Unassembled WGS sequence"/>
</dbReference>
<keyword evidence="3" id="KW-1185">Reference proteome</keyword>
<dbReference type="InParanoid" id="M1DVA8"/>
<reference evidence="3" key="1">
    <citation type="journal article" date="2011" name="Nature">
        <title>Genome sequence and analysis of the tuber crop potato.</title>
        <authorList>
            <consortium name="The Potato Genome Sequencing Consortium"/>
        </authorList>
    </citation>
    <scope>NUCLEOTIDE SEQUENCE [LARGE SCALE GENOMIC DNA]</scope>
    <source>
        <strain evidence="3">cv. DM1-3 516 R44</strain>
    </source>
</reference>
<evidence type="ECO:0008006" key="4">
    <source>
        <dbReference type="Google" id="ProtNLM"/>
    </source>
</evidence>
<sequence>MAATSEYNSDIEGDSYDFQAFISEHEDNKLLQAHKEKLHPKVMHDPSRIPIPQTTPAPEHTVVPAPQVQCPPPLSLNRLEAEGLRTILEEKRLSTDRVVDMYLEIWNTLMFHKYEIFTTPRGPYIPNGVREFYLAYKDLVSKGKNKGSAFKPVDNVINRGKRVKCESRGRYDPYRGTNMPNQANDPSGTSVPSSSEALSTSVATLPPRSATASAFRPPITKTMLYKMGNLAHFADVRASWLEADIPGMIERASGAALIPLKAEIDNHKLALDALVVIVGECEKVQGPSDEVTALQADITGLRKDLDHVKSTDLSFWHCGDPRWSKL</sequence>
<feature type="region of interest" description="Disordered" evidence="1">
    <location>
        <begin position="167"/>
        <end position="203"/>
    </location>
</feature>